<name>A0A0V0RUM4_9BILA</name>
<dbReference type="AlphaFoldDB" id="A0A0V0RUM4"/>
<dbReference type="EMBL" id="JYDL01000076">
    <property type="protein sequence ID" value="KRX18195.1"/>
    <property type="molecule type" value="Genomic_DNA"/>
</dbReference>
<evidence type="ECO:0000313" key="2">
    <source>
        <dbReference type="Proteomes" id="UP000054630"/>
    </source>
</evidence>
<protein>
    <submittedName>
        <fullName evidence="1">Uncharacterized protein</fullName>
    </submittedName>
</protein>
<evidence type="ECO:0000313" key="1">
    <source>
        <dbReference type="EMBL" id="KRX18195.1"/>
    </source>
</evidence>
<comment type="caution">
    <text evidence="1">The sequence shown here is derived from an EMBL/GenBank/DDBJ whole genome shotgun (WGS) entry which is preliminary data.</text>
</comment>
<proteinExistence type="predicted"/>
<organism evidence="1 2">
    <name type="scientific">Trichinella nelsoni</name>
    <dbReference type="NCBI Taxonomy" id="6336"/>
    <lineage>
        <taxon>Eukaryota</taxon>
        <taxon>Metazoa</taxon>
        <taxon>Ecdysozoa</taxon>
        <taxon>Nematoda</taxon>
        <taxon>Enoplea</taxon>
        <taxon>Dorylaimia</taxon>
        <taxon>Trichinellida</taxon>
        <taxon>Trichinellidae</taxon>
        <taxon>Trichinella</taxon>
    </lineage>
</organism>
<accession>A0A0V0RUM4</accession>
<reference evidence="1 2" key="1">
    <citation type="submission" date="2015-01" db="EMBL/GenBank/DDBJ databases">
        <title>Evolution of Trichinella species and genotypes.</title>
        <authorList>
            <person name="Korhonen P.K."/>
            <person name="Edoardo P."/>
            <person name="Giuseppe L.R."/>
            <person name="Gasser R.B."/>
        </authorList>
    </citation>
    <scope>NUCLEOTIDE SEQUENCE [LARGE SCALE GENOMIC DNA]</scope>
    <source>
        <strain evidence="1">ISS37</strain>
    </source>
</reference>
<sequence>MKERDIRAVCLSQLSVRRKANPLMNLTTSSLSLLFILPRNKSFNFNHSALNKLLQYSSLFCTNELYV</sequence>
<keyword evidence="2" id="KW-1185">Reference proteome</keyword>
<dbReference type="Proteomes" id="UP000054630">
    <property type="component" value="Unassembled WGS sequence"/>
</dbReference>
<gene>
    <name evidence="1" type="ORF">T07_7487</name>
</gene>